<proteinExistence type="predicted"/>
<evidence type="ECO:0000313" key="2">
    <source>
        <dbReference type="Proteomes" id="UP001219525"/>
    </source>
</evidence>
<reference evidence="1" key="1">
    <citation type="submission" date="2023-03" db="EMBL/GenBank/DDBJ databases">
        <title>Massive genome expansion in bonnet fungi (Mycena s.s.) driven by repeated elements and novel gene families across ecological guilds.</title>
        <authorList>
            <consortium name="Lawrence Berkeley National Laboratory"/>
            <person name="Harder C.B."/>
            <person name="Miyauchi S."/>
            <person name="Viragh M."/>
            <person name="Kuo A."/>
            <person name="Thoen E."/>
            <person name="Andreopoulos B."/>
            <person name="Lu D."/>
            <person name="Skrede I."/>
            <person name="Drula E."/>
            <person name="Henrissat B."/>
            <person name="Morin E."/>
            <person name="Kohler A."/>
            <person name="Barry K."/>
            <person name="LaButti K."/>
            <person name="Morin E."/>
            <person name="Salamov A."/>
            <person name="Lipzen A."/>
            <person name="Mereny Z."/>
            <person name="Hegedus B."/>
            <person name="Baldrian P."/>
            <person name="Stursova M."/>
            <person name="Weitz H."/>
            <person name="Taylor A."/>
            <person name="Grigoriev I.V."/>
            <person name="Nagy L.G."/>
            <person name="Martin F."/>
            <person name="Kauserud H."/>
        </authorList>
    </citation>
    <scope>NUCLEOTIDE SEQUENCE</scope>
    <source>
        <strain evidence="1">9144</strain>
    </source>
</reference>
<dbReference type="EMBL" id="JARJCW010000039">
    <property type="protein sequence ID" value="KAJ7206630.1"/>
    <property type="molecule type" value="Genomic_DNA"/>
</dbReference>
<keyword evidence="2" id="KW-1185">Reference proteome</keyword>
<accession>A0AAD6VDM4</accession>
<sequence length="121" mass="14381">RLVFRFVFIPWLQHELDAYLNRINNTAKRADKNKILYHSVPNDMFEHPQDYGILDFKIRVAPEHIQTVRELYAPTTHEVFQLVPRFQHHNHRHLWVAWQPASFTQELLGCIPCSVDRPLAA</sequence>
<gene>
    <name evidence="1" type="ORF">GGX14DRAFT_367095</name>
</gene>
<dbReference type="Proteomes" id="UP001219525">
    <property type="component" value="Unassembled WGS sequence"/>
</dbReference>
<evidence type="ECO:0000313" key="1">
    <source>
        <dbReference type="EMBL" id="KAJ7206630.1"/>
    </source>
</evidence>
<protein>
    <submittedName>
        <fullName evidence="1">Uncharacterized protein</fullName>
    </submittedName>
</protein>
<comment type="caution">
    <text evidence="1">The sequence shown here is derived from an EMBL/GenBank/DDBJ whole genome shotgun (WGS) entry which is preliminary data.</text>
</comment>
<feature type="non-terminal residue" evidence="1">
    <location>
        <position position="121"/>
    </location>
</feature>
<name>A0AAD6VDM4_9AGAR</name>
<dbReference type="AlphaFoldDB" id="A0AAD6VDM4"/>
<organism evidence="1 2">
    <name type="scientific">Mycena pura</name>
    <dbReference type="NCBI Taxonomy" id="153505"/>
    <lineage>
        <taxon>Eukaryota</taxon>
        <taxon>Fungi</taxon>
        <taxon>Dikarya</taxon>
        <taxon>Basidiomycota</taxon>
        <taxon>Agaricomycotina</taxon>
        <taxon>Agaricomycetes</taxon>
        <taxon>Agaricomycetidae</taxon>
        <taxon>Agaricales</taxon>
        <taxon>Marasmiineae</taxon>
        <taxon>Mycenaceae</taxon>
        <taxon>Mycena</taxon>
    </lineage>
</organism>